<dbReference type="RefSeq" id="WP_130542688.1">
    <property type="nucleotide sequence ID" value="NZ_CP042431.1"/>
</dbReference>
<feature type="compositionally biased region" description="Basic residues" evidence="1">
    <location>
        <begin position="192"/>
        <end position="202"/>
    </location>
</feature>
<evidence type="ECO:0000256" key="1">
    <source>
        <dbReference type="SAM" id="MobiDB-lite"/>
    </source>
</evidence>
<dbReference type="InterPro" id="IPR000595">
    <property type="entry name" value="cNMP-bd_dom"/>
</dbReference>
<gene>
    <name evidence="3" type="ORF">EV199_4169</name>
</gene>
<dbReference type="SUPFAM" id="SSF51206">
    <property type="entry name" value="cAMP-binding domain-like"/>
    <property type="match status" value="1"/>
</dbReference>
<dbReference type="InterPro" id="IPR018490">
    <property type="entry name" value="cNMP-bd_dom_sf"/>
</dbReference>
<dbReference type="Pfam" id="PF00027">
    <property type="entry name" value="cNMP_binding"/>
    <property type="match status" value="1"/>
</dbReference>
<dbReference type="Gene3D" id="2.60.120.10">
    <property type="entry name" value="Jelly Rolls"/>
    <property type="match status" value="1"/>
</dbReference>
<organism evidence="3 4">
    <name type="scientific">Pseudobacter ginsenosidimutans</name>
    <dbReference type="NCBI Taxonomy" id="661488"/>
    <lineage>
        <taxon>Bacteria</taxon>
        <taxon>Pseudomonadati</taxon>
        <taxon>Bacteroidota</taxon>
        <taxon>Chitinophagia</taxon>
        <taxon>Chitinophagales</taxon>
        <taxon>Chitinophagaceae</taxon>
        <taxon>Pseudobacter</taxon>
    </lineage>
</organism>
<dbReference type="CDD" id="cd00038">
    <property type="entry name" value="CAP_ED"/>
    <property type="match status" value="1"/>
</dbReference>
<keyword evidence="4" id="KW-1185">Reference proteome</keyword>
<accession>A0A4Q7MYF6</accession>
<feature type="region of interest" description="Disordered" evidence="1">
    <location>
        <begin position="191"/>
        <end position="210"/>
    </location>
</feature>
<dbReference type="InterPro" id="IPR014710">
    <property type="entry name" value="RmlC-like_jellyroll"/>
</dbReference>
<sequence length="210" mass="24155">MATKLTGGNQQLIDFLQSLYPLNDEIVEYLNQAAIEKKIGRGKLLLTAGEVCEHYYFIKKGLVRGFIIEDGKEITTWICREGEVITSIVNILDIQAMGENIKTLENSELLVMPTSGIQYLYDHYPDFNRVGRKLLERYYYDAQQRAIICRIPNAAKRYEHFINTRPELVNRVPGKYIASFLNMTEETLSRVRSARTKSRRKPVSGNQETA</sequence>
<evidence type="ECO:0000313" key="3">
    <source>
        <dbReference type="EMBL" id="RZS72253.1"/>
    </source>
</evidence>
<proteinExistence type="predicted"/>
<comment type="caution">
    <text evidence="3">The sequence shown here is derived from an EMBL/GenBank/DDBJ whole genome shotgun (WGS) entry which is preliminary data.</text>
</comment>
<evidence type="ECO:0000313" key="4">
    <source>
        <dbReference type="Proteomes" id="UP000293874"/>
    </source>
</evidence>
<feature type="domain" description="Cyclic nucleotide-binding" evidence="2">
    <location>
        <begin position="37"/>
        <end position="123"/>
    </location>
</feature>
<protein>
    <submittedName>
        <fullName evidence="3">CRP-like cAMP-binding protein</fullName>
    </submittedName>
</protein>
<name>A0A4Q7MYF6_9BACT</name>
<dbReference type="Proteomes" id="UP000293874">
    <property type="component" value="Unassembled WGS sequence"/>
</dbReference>
<dbReference type="AlphaFoldDB" id="A0A4Q7MYF6"/>
<evidence type="ECO:0000259" key="2">
    <source>
        <dbReference type="Pfam" id="PF00027"/>
    </source>
</evidence>
<dbReference type="OrthoDB" id="680421at2"/>
<reference evidence="3 4" key="1">
    <citation type="submission" date="2019-02" db="EMBL/GenBank/DDBJ databases">
        <title>Genomic Encyclopedia of Type Strains, Phase IV (KMG-IV): sequencing the most valuable type-strain genomes for metagenomic binning, comparative biology and taxonomic classification.</title>
        <authorList>
            <person name="Goeker M."/>
        </authorList>
    </citation>
    <scope>NUCLEOTIDE SEQUENCE [LARGE SCALE GENOMIC DNA]</scope>
    <source>
        <strain evidence="3 4">DSM 18116</strain>
    </source>
</reference>
<dbReference type="EMBL" id="SGXA01000002">
    <property type="protein sequence ID" value="RZS72253.1"/>
    <property type="molecule type" value="Genomic_DNA"/>
</dbReference>